<proteinExistence type="predicted"/>
<dbReference type="AlphaFoldDB" id="A0A2P2MZF9"/>
<name>A0A2P2MZF9_RHIMU</name>
<accession>A0A2P2MZF9</accession>
<evidence type="ECO:0000313" key="1">
    <source>
        <dbReference type="EMBL" id="MBX35600.1"/>
    </source>
</evidence>
<sequence>MVDHELSSNILHKQLANDYGGSWAVKYHPSKTTDK</sequence>
<protein>
    <submittedName>
        <fullName evidence="1">Uncharacterized protein</fullName>
    </submittedName>
</protein>
<dbReference type="EMBL" id="GGEC01055116">
    <property type="protein sequence ID" value="MBX35600.1"/>
    <property type="molecule type" value="Transcribed_RNA"/>
</dbReference>
<reference evidence="1" key="1">
    <citation type="submission" date="2018-02" db="EMBL/GenBank/DDBJ databases">
        <title>Rhizophora mucronata_Transcriptome.</title>
        <authorList>
            <person name="Meera S.P."/>
            <person name="Sreeshan A."/>
            <person name="Augustine A."/>
        </authorList>
    </citation>
    <scope>NUCLEOTIDE SEQUENCE</scope>
    <source>
        <tissue evidence="1">Leaf</tissue>
    </source>
</reference>
<organism evidence="1">
    <name type="scientific">Rhizophora mucronata</name>
    <name type="common">Asiatic mangrove</name>
    <dbReference type="NCBI Taxonomy" id="61149"/>
    <lineage>
        <taxon>Eukaryota</taxon>
        <taxon>Viridiplantae</taxon>
        <taxon>Streptophyta</taxon>
        <taxon>Embryophyta</taxon>
        <taxon>Tracheophyta</taxon>
        <taxon>Spermatophyta</taxon>
        <taxon>Magnoliopsida</taxon>
        <taxon>eudicotyledons</taxon>
        <taxon>Gunneridae</taxon>
        <taxon>Pentapetalae</taxon>
        <taxon>rosids</taxon>
        <taxon>fabids</taxon>
        <taxon>Malpighiales</taxon>
        <taxon>Rhizophoraceae</taxon>
        <taxon>Rhizophora</taxon>
    </lineage>
</organism>